<sequence length="320" mass="35559">MTVREASPLLVICGPTASGKTALAVELSRHFPIEVVSADSRQVYRGLDIGTAKATAAERRQVPHHLLDVVAPDEEFSVADFASQAHGAIADILARGRLPVLLGGTGLYLRAVTEGLVDAPTGDPTVRAELLEREGREGPGTLFRLLQEVDPPLAQRIPPGDVTRTVRALEVYRLSGRRLSDFQKEHAFAERPYTTLKLGLAPPREELYQRIDQRVDGMMEQGLLAEVRGLLARGYDPECKALRTIGYRELIHHLRGEIPLAEAVSLIKRNSRHYAKRQLTWFRGDEAIIWVDSCSESAKLQKLIELFLLRTRSGYGQDPF</sequence>
<evidence type="ECO:0000256" key="11">
    <source>
        <dbReference type="RuleBase" id="RU003783"/>
    </source>
</evidence>
<dbReference type="Proteomes" id="UP000317155">
    <property type="component" value="Unassembled WGS sequence"/>
</dbReference>
<evidence type="ECO:0000256" key="13">
    <source>
        <dbReference type="RuleBase" id="RU003785"/>
    </source>
</evidence>
<reference evidence="14 15" key="1">
    <citation type="submission" date="2019-07" db="EMBL/GenBank/DDBJ databases">
        <title>Insights of Desulfuromonas acetexigens electromicrobiology.</title>
        <authorList>
            <person name="Katuri K."/>
            <person name="Sapireddy V."/>
            <person name="Shaw D.R."/>
            <person name="Saikaly P."/>
        </authorList>
    </citation>
    <scope>NUCLEOTIDE SEQUENCE [LARGE SCALE GENOMIC DNA]</scope>
    <source>
        <strain evidence="14 15">2873</strain>
    </source>
</reference>
<comment type="caution">
    <text evidence="14">The sequence shown here is derived from an EMBL/GenBank/DDBJ whole genome shotgun (WGS) entry which is preliminary data.</text>
</comment>
<feature type="binding site" evidence="10">
    <location>
        <begin position="16"/>
        <end position="21"/>
    </location>
    <ligand>
        <name>substrate</name>
    </ligand>
</feature>
<comment type="similarity">
    <text evidence="3 10 13">Belongs to the IPP transferase family.</text>
</comment>
<dbReference type="OrthoDB" id="9776390at2"/>
<dbReference type="GO" id="GO:0006400">
    <property type="term" value="P:tRNA modification"/>
    <property type="evidence" value="ECO:0007669"/>
    <property type="project" value="TreeGrafter"/>
</dbReference>
<dbReference type="GO" id="GO:0052381">
    <property type="term" value="F:tRNA dimethylallyltransferase activity"/>
    <property type="evidence" value="ECO:0007669"/>
    <property type="project" value="UniProtKB-UniRule"/>
</dbReference>
<dbReference type="NCBIfam" id="TIGR00174">
    <property type="entry name" value="miaA"/>
    <property type="match status" value="1"/>
</dbReference>
<dbReference type="Gene3D" id="3.40.50.300">
    <property type="entry name" value="P-loop containing nucleotide triphosphate hydrolases"/>
    <property type="match status" value="1"/>
</dbReference>
<keyword evidence="15" id="KW-1185">Reference proteome</keyword>
<evidence type="ECO:0000313" key="14">
    <source>
        <dbReference type="EMBL" id="TRO84143.1"/>
    </source>
</evidence>
<dbReference type="InterPro" id="IPR039657">
    <property type="entry name" value="Dimethylallyltransferase"/>
</dbReference>
<proteinExistence type="inferred from homology"/>
<dbReference type="Gene3D" id="1.10.20.140">
    <property type="match status" value="1"/>
</dbReference>
<comment type="caution">
    <text evidence="10">Lacks conserved residue(s) required for the propagation of feature annotation.</text>
</comment>
<feature type="region of interest" description="Interaction with substrate tRNA" evidence="10">
    <location>
        <begin position="39"/>
        <end position="42"/>
    </location>
</feature>
<gene>
    <name evidence="10 14" type="primary">miaA</name>
    <name evidence="14" type="ORF">FL622_01095</name>
</gene>
<evidence type="ECO:0000256" key="3">
    <source>
        <dbReference type="ARBA" id="ARBA00005842"/>
    </source>
</evidence>
<dbReference type="InterPro" id="IPR018022">
    <property type="entry name" value="IPT"/>
</dbReference>
<dbReference type="AlphaFoldDB" id="A0A550JLU2"/>
<accession>A0A550JLU2</accession>
<evidence type="ECO:0000256" key="1">
    <source>
        <dbReference type="ARBA" id="ARBA00001946"/>
    </source>
</evidence>
<dbReference type="EC" id="2.5.1.75" evidence="10"/>
<evidence type="ECO:0000256" key="7">
    <source>
        <dbReference type="ARBA" id="ARBA00022840"/>
    </source>
</evidence>
<evidence type="ECO:0000256" key="4">
    <source>
        <dbReference type="ARBA" id="ARBA00022679"/>
    </source>
</evidence>
<evidence type="ECO:0000256" key="8">
    <source>
        <dbReference type="ARBA" id="ARBA00022842"/>
    </source>
</evidence>
<comment type="cofactor">
    <cofactor evidence="1 10">
        <name>Mg(2+)</name>
        <dbReference type="ChEBI" id="CHEBI:18420"/>
    </cofactor>
</comment>
<organism evidence="14 15">
    <name type="scientific">Trichloromonas acetexigens</name>
    <dbReference type="NCBI Taxonomy" id="38815"/>
    <lineage>
        <taxon>Bacteria</taxon>
        <taxon>Pseudomonadati</taxon>
        <taxon>Thermodesulfobacteriota</taxon>
        <taxon>Desulfuromonadia</taxon>
        <taxon>Desulfuromonadales</taxon>
        <taxon>Trichloromonadaceae</taxon>
        <taxon>Trichloromonas</taxon>
    </lineage>
</organism>
<comment type="function">
    <text evidence="2 10 12">Catalyzes the transfer of a dimethylallyl group onto the adenine at position 37 in tRNAs that read codons beginning with uridine, leading to the formation of N6-(dimethylallyl)adenosine (i(6)A).</text>
</comment>
<evidence type="ECO:0000256" key="2">
    <source>
        <dbReference type="ARBA" id="ARBA00003213"/>
    </source>
</evidence>
<dbReference type="InterPro" id="IPR027417">
    <property type="entry name" value="P-loop_NTPase"/>
</dbReference>
<keyword evidence="7 10" id="KW-0067">ATP-binding</keyword>
<comment type="catalytic activity">
    <reaction evidence="9 10 11">
        <text>adenosine(37) in tRNA + dimethylallyl diphosphate = N(6)-dimethylallyladenosine(37) in tRNA + diphosphate</text>
        <dbReference type="Rhea" id="RHEA:26482"/>
        <dbReference type="Rhea" id="RHEA-COMP:10162"/>
        <dbReference type="Rhea" id="RHEA-COMP:10375"/>
        <dbReference type="ChEBI" id="CHEBI:33019"/>
        <dbReference type="ChEBI" id="CHEBI:57623"/>
        <dbReference type="ChEBI" id="CHEBI:74411"/>
        <dbReference type="ChEBI" id="CHEBI:74415"/>
        <dbReference type="EC" id="2.5.1.75"/>
    </reaction>
</comment>
<dbReference type="GO" id="GO:0005524">
    <property type="term" value="F:ATP binding"/>
    <property type="evidence" value="ECO:0007669"/>
    <property type="project" value="UniProtKB-UniRule"/>
</dbReference>
<evidence type="ECO:0000313" key="15">
    <source>
        <dbReference type="Proteomes" id="UP000317155"/>
    </source>
</evidence>
<protein>
    <recommendedName>
        <fullName evidence="10">tRNA dimethylallyltransferase</fullName>
        <ecNumber evidence="10">2.5.1.75</ecNumber>
    </recommendedName>
    <alternativeName>
        <fullName evidence="10">Dimethylallyl diphosphate:tRNA dimethylallyltransferase</fullName>
        <shortName evidence="10">DMAPP:tRNA dimethylallyltransferase</shortName>
        <shortName evidence="10">DMATase</shortName>
    </alternativeName>
    <alternativeName>
        <fullName evidence="10">Isopentenyl-diphosphate:tRNA isopentenyltransferase</fullName>
        <shortName evidence="10">IPP transferase</shortName>
        <shortName evidence="10">IPPT</shortName>
        <shortName evidence="10">IPTase</shortName>
    </alternativeName>
</protein>
<feature type="site" description="Interaction with substrate tRNA" evidence="10">
    <location>
        <position position="105"/>
    </location>
</feature>
<dbReference type="EMBL" id="VJVV01000001">
    <property type="protein sequence ID" value="TRO84143.1"/>
    <property type="molecule type" value="Genomic_DNA"/>
</dbReference>
<dbReference type="PANTHER" id="PTHR11088:SF60">
    <property type="entry name" value="TRNA DIMETHYLALLYLTRANSFERASE"/>
    <property type="match status" value="1"/>
</dbReference>
<keyword evidence="8 10" id="KW-0460">Magnesium</keyword>
<evidence type="ECO:0000256" key="9">
    <source>
        <dbReference type="ARBA" id="ARBA00049563"/>
    </source>
</evidence>
<evidence type="ECO:0000256" key="10">
    <source>
        <dbReference type="HAMAP-Rule" id="MF_00185"/>
    </source>
</evidence>
<dbReference type="SUPFAM" id="SSF52540">
    <property type="entry name" value="P-loop containing nucleoside triphosphate hydrolases"/>
    <property type="match status" value="2"/>
</dbReference>
<keyword evidence="6 10" id="KW-0547">Nucleotide-binding</keyword>
<evidence type="ECO:0000256" key="6">
    <source>
        <dbReference type="ARBA" id="ARBA00022741"/>
    </source>
</evidence>
<evidence type="ECO:0000256" key="5">
    <source>
        <dbReference type="ARBA" id="ARBA00022694"/>
    </source>
</evidence>
<dbReference type="HAMAP" id="MF_00185">
    <property type="entry name" value="IPP_trans"/>
    <property type="match status" value="1"/>
</dbReference>
<evidence type="ECO:0000256" key="12">
    <source>
        <dbReference type="RuleBase" id="RU003784"/>
    </source>
</evidence>
<dbReference type="PANTHER" id="PTHR11088">
    <property type="entry name" value="TRNA DIMETHYLALLYLTRANSFERASE"/>
    <property type="match status" value="1"/>
</dbReference>
<feature type="binding site" evidence="10">
    <location>
        <begin position="14"/>
        <end position="21"/>
    </location>
    <ligand>
        <name>ATP</name>
        <dbReference type="ChEBI" id="CHEBI:30616"/>
    </ligand>
</feature>
<feature type="site" description="Interaction with substrate tRNA" evidence="10">
    <location>
        <position position="127"/>
    </location>
</feature>
<name>A0A550JLU2_9BACT</name>
<dbReference type="RefSeq" id="WP_092053431.1">
    <property type="nucleotide sequence ID" value="NZ_FOJJ01000001.1"/>
</dbReference>
<dbReference type="Pfam" id="PF01715">
    <property type="entry name" value="IPPT"/>
    <property type="match status" value="1"/>
</dbReference>
<comment type="subunit">
    <text evidence="10">Monomer.</text>
</comment>
<keyword evidence="5 10" id="KW-0819">tRNA processing</keyword>
<keyword evidence="4 10" id="KW-0808">Transferase</keyword>